<dbReference type="EMBL" id="MU003536">
    <property type="protein sequence ID" value="KAF2464454.1"/>
    <property type="molecule type" value="Genomic_DNA"/>
</dbReference>
<organism evidence="1 2">
    <name type="scientific">Lindgomyces ingoldianus</name>
    <dbReference type="NCBI Taxonomy" id="673940"/>
    <lineage>
        <taxon>Eukaryota</taxon>
        <taxon>Fungi</taxon>
        <taxon>Dikarya</taxon>
        <taxon>Ascomycota</taxon>
        <taxon>Pezizomycotina</taxon>
        <taxon>Dothideomycetes</taxon>
        <taxon>Pleosporomycetidae</taxon>
        <taxon>Pleosporales</taxon>
        <taxon>Lindgomycetaceae</taxon>
        <taxon>Lindgomyces</taxon>
    </lineage>
</organism>
<keyword evidence="2" id="KW-1185">Reference proteome</keyword>
<evidence type="ECO:0000313" key="1">
    <source>
        <dbReference type="EMBL" id="KAF2464454.1"/>
    </source>
</evidence>
<accession>A0ACB6QBZ9</accession>
<proteinExistence type="predicted"/>
<feature type="non-terminal residue" evidence="1">
    <location>
        <position position="1"/>
    </location>
</feature>
<feature type="non-terminal residue" evidence="1">
    <location>
        <position position="71"/>
    </location>
</feature>
<gene>
    <name evidence="1" type="ORF">BDR25DRAFT_155150</name>
</gene>
<protein>
    <submittedName>
        <fullName evidence="1">Uncharacterized protein</fullName>
    </submittedName>
</protein>
<reference evidence="1" key="1">
    <citation type="journal article" date="2020" name="Stud. Mycol.">
        <title>101 Dothideomycetes genomes: a test case for predicting lifestyles and emergence of pathogens.</title>
        <authorList>
            <person name="Haridas S."/>
            <person name="Albert R."/>
            <person name="Binder M."/>
            <person name="Bloem J."/>
            <person name="Labutti K."/>
            <person name="Salamov A."/>
            <person name="Andreopoulos B."/>
            <person name="Baker S."/>
            <person name="Barry K."/>
            <person name="Bills G."/>
            <person name="Bluhm B."/>
            <person name="Cannon C."/>
            <person name="Castanera R."/>
            <person name="Culley D."/>
            <person name="Daum C."/>
            <person name="Ezra D."/>
            <person name="Gonzalez J."/>
            <person name="Henrissat B."/>
            <person name="Kuo A."/>
            <person name="Liang C."/>
            <person name="Lipzen A."/>
            <person name="Lutzoni F."/>
            <person name="Magnuson J."/>
            <person name="Mondo S."/>
            <person name="Nolan M."/>
            <person name="Ohm R."/>
            <person name="Pangilinan J."/>
            <person name="Park H.-J."/>
            <person name="Ramirez L."/>
            <person name="Alfaro M."/>
            <person name="Sun H."/>
            <person name="Tritt A."/>
            <person name="Yoshinaga Y."/>
            <person name="Zwiers L.-H."/>
            <person name="Turgeon B."/>
            <person name="Goodwin S."/>
            <person name="Spatafora J."/>
            <person name="Crous P."/>
            <person name="Grigoriev I."/>
        </authorList>
    </citation>
    <scope>NUCLEOTIDE SEQUENCE</scope>
    <source>
        <strain evidence="1">ATCC 200398</strain>
    </source>
</reference>
<dbReference type="Proteomes" id="UP000799755">
    <property type="component" value="Unassembled WGS sequence"/>
</dbReference>
<sequence>DRPSYTALSYVWGKETGAKRAIVVNGAEFQVGVNLDNAICINQKDVEEKSDQVPRMRSIYSGASNVMIWLG</sequence>
<name>A0ACB6QBZ9_9PLEO</name>
<comment type="caution">
    <text evidence="1">The sequence shown here is derived from an EMBL/GenBank/DDBJ whole genome shotgun (WGS) entry which is preliminary data.</text>
</comment>
<evidence type="ECO:0000313" key="2">
    <source>
        <dbReference type="Proteomes" id="UP000799755"/>
    </source>
</evidence>